<protein>
    <submittedName>
        <fullName evidence="3">Uncharacterized protein</fullName>
    </submittedName>
</protein>
<feature type="transmembrane region" description="Helical" evidence="2">
    <location>
        <begin position="499"/>
        <end position="520"/>
    </location>
</feature>
<dbReference type="KEGG" id="tan:TA13275"/>
<sequence>MAVDNMLTSPLLDEDSSSYSDSFSSSNISQTDRLLLSVDDSIESLIDHGRSELNNVDTTTICKNYFYGQLANVMKSAVWWSMIGVLIKNFSSSYYGLSITRSIFNLALVMGSFVSNLIAEVVNIRKLLCFTTLCRLMIWSVLVPLFYTLSYFYDKMNYYWVFFVGLMLVDGFHISLSNTVDLDYEGIDRMSHQYNILIPDNLHQYMNNVYQLVFDFSFIFISVPISIIILLIDKFTNFDNKFILLFVFNMTFLVLSLASLSFYIFGMPIIRSTNYLAYSRNINLTFLTVMDEFCNKLRHVRDGFRIIYSRQYLFRNLLYFSFETSYENSIFLLIIPLICYDNLWFADLDVCGMNLFAVCLISMCKLGTSIYGIYVTYKIKNNSNHNLYISRKNTILRCLFFSSLSILLLPAVVLVRRYCPIKWASLFVMVLGLFLFFTFTTLPKINYSSILQYNISNHPLSYKLFDFVGTFITLVDALVIFSLSYVFRLPNGEVTFSHVLTYTGVIYVVYTVIQITLEVFKPL</sequence>
<dbReference type="EMBL" id="CR940348">
    <property type="protein sequence ID" value="CAI74530.1"/>
    <property type="molecule type" value="Genomic_DNA"/>
</dbReference>
<keyword evidence="6" id="KW-1185">Reference proteome</keyword>
<dbReference type="Proteomes" id="UP000001950">
    <property type="component" value="Chromosome 2"/>
</dbReference>
<gene>
    <name evidence="3" type="ORF">TA13275</name>
    <name evidence="4" type="ORF">TAT_000171100</name>
    <name evidence="5" type="ORF">TAV_000171300</name>
</gene>
<organism evidence="3 6">
    <name type="scientific">Theileria annulata</name>
    <dbReference type="NCBI Taxonomy" id="5874"/>
    <lineage>
        <taxon>Eukaryota</taxon>
        <taxon>Sar</taxon>
        <taxon>Alveolata</taxon>
        <taxon>Apicomplexa</taxon>
        <taxon>Aconoidasida</taxon>
        <taxon>Piroplasmida</taxon>
        <taxon>Theileriidae</taxon>
        <taxon>Theileria</taxon>
    </lineage>
</organism>
<keyword evidence="2" id="KW-0472">Membrane</keyword>
<dbReference type="OrthoDB" id="342705at2759"/>
<evidence type="ECO:0000256" key="2">
    <source>
        <dbReference type="SAM" id="Phobius"/>
    </source>
</evidence>
<feature type="transmembrane region" description="Helical" evidence="2">
    <location>
        <begin position="421"/>
        <end position="443"/>
    </location>
</feature>
<dbReference type="InParanoid" id="Q4UEF9"/>
<dbReference type="VEuPathDB" id="PiroplasmaDB:TA13275"/>
<evidence type="ECO:0000313" key="5">
    <source>
        <dbReference type="EMBL" id="SVP91637.1"/>
    </source>
</evidence>
<accession>Q4UEF9</accession>
<feature type="transmembrane region" description="Helical" evidence="2">
    <location>
        <begin position="464"/>
        <end position="487"/>
    </location>
</feature>
<feature type="transmembrane region" description="Helical" evidence="2">
    <location>
        <begin position="317"/>
        <end position="335"/>
    </location>
</feature>
<evidence type="ECO:0000313" key="3">
    <source>
        <dbReference type="EMBL" id="CAI74530.1"/>
    </source>
</evidence>
<evidence type="ECO:0000313" key="6">
    <source>
        <dbReference type="Proteomes" id="UP000001950"/>
    </source>
</evidence>
<dbReference type="GeneID" id="3862259"/>
<dbReference type="OMA" id="QYNISNH"/>
<feature type="transmembrane region" description="Helical" evidence="2">
    <location>
        <begin position="212"/>
        <end position="232"/>
    </location>
</feature>
<name>Q4UEF9_THEAN</name>
<feature type="transmembrane region" description="Helical" evidence="2">
    <location>
        <begin position="103"/>
        <end position="124"/>
    </location>
</feature>
<evidence type="ECO:0000256" key="1">
    <source>
        <dbReference type="SAM" id="MobiDB-lite"/>
    </source>
</evidence>
<proteinExistence type="predicted"/>
<feature type="transmembrane region" description="Helical" evidence="2">
    <location>
        <begin position="136"/>
        <end position="153"/>
    </location>
</feature>
<feature type="transmembrane region" description="Helical" evidence="2">
    <location>
        <begin position="244"/>
        <end position="265"/>
    </location>
</feature>
<feature type="compositionally biased region" description="Low complexity" evidence="1">
    <location>
        <begin position="17"/>
        <end position="26"/>
    </location>
</feature>
<dbReference type="EMBL" id="UIVS01000002">
    <property type="protein sequence ID" value="SVP91637.1"/>
    <property type="molecule type" value="Genomic_DNA"/>
</dbReference>
<dbReference type="AlphaFoldDB" id="Q4UEF9"/>
<evidence type="ECO:0000313" key="4">
    <source>
        <dbReference type="EMBL" id="SVP91016.1"/>
    </source>
</evidence>
<dbReference type="EMBL" id="UIVT01000002">
    <property type="protein sequence ID" value="SVP91016.1"/>
    <property type="molecule type" value="Genomic_DNA"/>
</dbReference>
<feature type="transmembrane region" description="Helical" evidence="2">
    <location>
        <begin position="159"/>
        <end position="180"/>
    </location>
</feature>
<reference evidence="3 6" key="1">
    <citation type="journal article" date="2005" name="Science">
        <title>Genome of the host-cell transforming parasite Theileria annulata compared with T. parva.</title>
        <authorList>
            <person name="Pain A."/>
            <person name="Renauld H."/>
            <person name="Berriman M."/>
            <person name="Murphy L."/>
            <person name="Yeats C.A."/>
            <person name="Weir W."/>
            <person name="Kerhornou A."/>
            <person name="Aslett M."/>
            <person name="Bishop R."/>
            <person name="Bouchier C."/>
            <person name="Cochet M."/>
            <person name="Coulson R.M.R."/>
            <person name="Cronin A."/>
            <person name="de Villiers E.P."/>
            <person name="Fraser A."/>
            <person name="Fosker N."/>
            <person name="Gardner M."/>
            <person name="Goble A."/>
            <person name="Griffiths-Jones S."/>
            <person name="Harris D.E."/>
            <person name="Katzer F."/>
            <person name="Larke N."/>
            <person name="Lord A."/>
            <person name="Maser P."/>
            <person name="McKellar S."/>
            <person name="Mooney P."/>
            <person name="Morton F."/>
            <person name="Nene V."/>
            <person name="O'Neil S."/>
            <person name="Price C."/>
            <person name="Quail M.A."/>
            <person name="Rabbinowitsch E."/>
            <person name="Rawlings N.D."/>
            <person name="Rutter S."/>
            <person name="Saunders D."/>
            <person name="Seeger K."/>
            <person name="Shah T."/>
            <person name="Squares R."/>
            <person name="Squares S."/>
            <person name="Tivey A."/>
            <person name="Walker A.R."/>
            <person name="Woodward J."/>
            <person name="Dobbelaere D.A.E."/>
            <person name="Langsley G."/>
            <person name="Rajandream M.A."/>
            <person name="McKeever D."/>
            <person name="Shiels B."/>
            <person name="Tait A."/>
            <person name="Barrell B.G."/>
            <person name="Hall N."/>
        </authorList>
    </citation>
    <scope>NUCLEOTIDE SEQUENCE [LARGE SCALE GENOMIC DNA]</scope>
    <source>
        <strain evidence="6">Ankara</strain>
        <strain evidence="3">Ankara isolate clone C9</strain>
    </source>
</reference>
<keyword evidence="2" id="KW-0812">Transmembrane</keyword>
<feature type="region of interest" description="Disordered" evidence="1">
    <location>
        <begin position="1"/>
        <end position="26"/>
    </location>
</feature>
<feature type="transmembrane region" description="Helical" evidence="2">
    <location>
        <begin position="395"/>
        <end position="415"/>
    </location>
</feature>
<dbReference type="RefSeq" id="XP_952262.1">
    <property type="nucleotide sequence ID" value="XM_947169.1"/>
</dbReference>
<reference evidence="4" key="2">
    <citation type="submission" date="2018-07" db="EMBL/GenBank/DDBJ databases">
        <authorList>
            <person name="Quirk P.G."/>
            <person name="Krulwich T.A."/>
        </authorList>
    </citation>
    <scope>NUCLEOTIDE SEQUENCE</scope>
    <source>
        <strain evidence="4">Anand</strain>
    </source>
</reference>
<dbReference type="eggNOG" id="ENOG502S8I5">
    <property type="taxonomic scope" value="Eukaryota"/>
</dbReference>
<keyword evidence="2" id="KW-1133">Transmembrane helix</keyword>
<feature type="transmembrane region" description="Helical" evidence="2">
    <location>
        <begin position="355"/>
        <end position="374"/>
    </location>
</feature>